<dbReference type="PANTHER" id="PTHR42085">
    <property type="entry name" value="F-BOX DOMAIN-CONTAINING PROTEIN"/>
    <property type="match status" value="1"/>
</dbReference>
<dbReference type="EMBL" id="JAHCVI010000002">
    <property type="protein sequence ID" value="KAG7289946.1"/>
    <property type="molecule type" value="Genomic_DNA"/>
</dbReference>
<evidence type="ECO:0000313" key="2">
    <source>
        <dbReference type="Proteomes" id="UP001197093"/>
    </source>
</evidence>
<sequence>MGELPPLLRLPPSLRRRIYGFVGLTASSITPGTLGRFDLHGGLVDPYAPSATASTFHGLLLSCRTIHAEAAAIVYSCNGFILRYDPANPEPLRPLHALTATALASLTSLTIILNQASCHQIGYTDLGYCCVEGRDDKWSGLTECEFKHGDLHQSPLLAHGDNDFAAAQHLLAEWSLAAARLSSVPAGRLELALVCDIDPSHKRALEVASLVTAPLRLLPQLRDCRIRLCKIPDARLQQIAWDSVLQARHTAAPPYYSPMPSARTKATLVGLPRELRLRILEHTDLIAPGREVTWSRQDQGYLTVARGDYFEEDDLRVFFHCWNSSESFPFFHGCFCRRRHAAFSSACKCWAPPGPLFLVCRTLYQDAQFTFFSGNRFIVHDYKTSRCWALPGFREWSNENLEQPEWSQEPEETYTVSPYSYPESRFAASQFLREVVPAHCLAYLRFLELVFPPYLAQTWPRGDHPVLQDWQATVDWLLDKVDAPALTLRLAGAEVHYESPSEYHEIIPKSEGDDIAKAHLDLTRPLKALADVGLARFFFRFPCPWEFTMDCLRRSEMRSQIEAKQRRDKASFERMVLGERYKHQYADGREEPGPSYWVLAYDRL</sequence>
<dbReference type="Proteomes" id="UP001197093">
    <property type="component" value="Unassembled WGS sequence"/>
</dbReference>
<protein>
    <recommendedName>
        <fullName evidence="3">F-box domain-containing protein</fullName>
    </recommendedName>
</protein>
<evidence type="ECO:0000313" key="1">
    <source>
        <dbReference type="EMBL" id="KAG7289946.1"/>
    </source>
</evidence>
<keyword evidence="2" id="KW-1185">Reference proteome</keyword>
<name>A0AAD4EYI5_9PEZI</name>
<comment type="caution">
    <text evidence="1">The sequence shown here is derived from an EMBL/GenBank/DDBJ whole genome shotgun (WGS) entry which is preliminary data.</text>
</comment>
<dbReference type="AlphaFoldDB" id="A0AAD4EYI5"/>
<proteinExistence type="predicted"/>
<reference evidence="1" key="1">
    <citation type="submission" date="2023-02" db="EMBL/GenBank/DDBJ databases">
        <authorList>
            <person name="Palmer J.M."/>
        </authorList>
    </citation>
    <scope>NUCLEOTIDE SEQUENCE</scope>
    <source>
        <strain evidence="1">FW57</strain>
    </source>
</reference>
<dbReference type="PANTHER" id="PTHR42085:SF4">
    <property type="entry name" value="F-BOX DOMAIN-CONTAINING PROTEIN"/>
    <property type="match status" value="1"/>
</dbReference>
<organism evidence="1 2">
    <name type="scientific">Staphylotrichum longicolle</name>
    <dbReference type="NCBI Taxonomy" id="669026"/>
    <lineage>
        <taxon>Eukaryota</taxon>
        <taxon>Fungi</taxon>
        <taxon>Dikarya</taxon>
        <taxon>Ascomycota</taxon>
        <taxon>Pezizomycotina</taxon>
        <taxon>Sordariomycetes</taxon>
        <taxon>Sordariomycetidae</taxon>
        <taxon>Sordariales</taxon>
        <taxon>Chaetomiaceae</taxon>
        <taxon>Staphylotrichum</taxon>
    </lineage>
</organism>
<accession>A0AAD4EYI5</accession>
<gene>
    <name evidence="1" type="ORF">NEMBOFW57_006323</name>
</gene>
<evidence type="ECO:0008006" key="3">
    <source>
        <dbReference type="Google" id="ProtNLM"/>
    </source>
</evidence>
<dbReference type="InterPro" id="IPR038883">
    <property type="entry name" value="AN11006-like"/>
</dbReference>